<accession>A0A812T5G8</accession>
<protein>
    <recommendedName>
        <fullName evidence="4">Protein HGH1 homolog</fullName>
    </recommendedName>
</protein>
<dbReference type="Gene3D" id="1.25.10.10">
    <property type="entry name" value="Leucine-rich Repeat Variant"/>
    <property type="match status" value="1"/>
</dbReference>
<reference evidence="2" key="1">
    <citation type="submission" date="2021-02" db="EMBL/GenBank/DDBJ databases">
        <authorList>
            <person name="Dougan E. K."/>
            <person name="Rhodes N."/>
            <person name="Thang M."/>
            <person name="Chan C."/>
        </authorList>
    </citation>
    <scope>NUCLEOTIDE SEQUENCE</scope>
</reference>
<feature type="coiled-coil region" evidence="1">
    <location>
        <begin position="55"/>
        <end position="82"/>
    </location>
</feature>
<dbReference type="PANTHER" id="PTHR13387:SF9">
    <property type="entry name" value="PROTEIN HGH1 HOMOLOG"/>
    <property type="match status" value="1"/>
</dbReference>
<proteinExistence type="predicted"/>
<dbReference type="InterPro" id="IPR016024">
    <property type="entry name" value="ARM-type_fold"/>
</dbReference>
<keyword evidence="3" id="KW-1185">Reference proteome</keyword>
<dbReference type="OrthoDB" id="73532at2759"/>
<sequence length="399" mass="43390">MAEAGSSQEQEFSELLGFLQDQKPEVRRFAAEGVLGQTEDTDFLDFCRRNPRSAARPLLRLAEKAEAEAAEANEKASSQADKSDKAAAIQAASSTAACVSALKALVNLSTIPSVQEELVSLNAPKRVTEALRSGWLEGRATMAHWYAMLLANVSTSAKGQEAVCGDEGMLKFLVAAYVTKPRPPPRDGYEDPLLWLGSLVVNALVLPEGRKLFAIGENNALTTIFGELADRGRRQDMINAVKNICLDSDTQILWMFQFPRFCYSECHETIMTTDLIAQMARFLCPWENMNAEAKSLLPGAMKDSLEQGGASLTGDVAVRAAAAVSLMGLCRSLAGRDYLRASGIEQVLRAWQAEETDGTIKEQLDVVLPALVLSEDELKAEQDKLAMQESKLSSPAEDP</sequence>
<evidence type="ECO:0000313" key="2">
    <source>
        <dbReference type="EMBL" id="CAE7515211.1"/>
    </source>
</evidence>
<organism evidence="2 3">
    <name type="scientific">Symbiodinium pilosum</name>
    <name type="common">Dinoflagellate</name>
    <dbReference type="NCBI Taxonomy" id="2952"/>
    <lineage>
        <taxon>Eukaryota</taxon>
        <taxon>Sar</taxon>
        <taxon>Alveolata</taxon>
        <taxon>Dinophyceae</taxon>
        <taxon>Suessiales</taxon>
        <taxon>Symbiodiniaceae</taxon>
        <taxon>Symbiodinium</taxon>
    </lineage>
</organism>
<dbReference type="AlphaFoldDB" id="A0A812T5G8"/>
<evidence type="ECO:0000256" key="1">
    <source>
        <dbReference type="SAM" id="Coils"/>
    </source>
</evidence>
<dbReference type="PANTHER" id="PTHR13387">
    <property type="entry name" value="PROTEIN HGH1 HOMOLOG"/>
    <property type="match status" value="1"/>
</dbReference>
<dbReference type="InterPro" id="IPR011989">
    <property type="entry name" value="ARM-like"/>
</dbReference>
<name>A0A812T5G8_SYMPI</name>
<dbReference type="EMBL" id="CAJNIZ010029335">
    <property type="protein sequence ID" value="CAE7515211.1"/>
    <property type="molecule type" value="Genomic_DNA"/>
</dbReference>
<gene>
    <name evidence="2" type="ORF">SPIL2461_LOCUS13450</name>
</gene>
<dbReference type="Proteomes" id="UP000649617">
    <property type="component" value="Unassembled WGS sequence"/>
</dbReference>
<evidence type="ECO:0000313" key="3">
    <source>
        <dbReference type="Proteomes" id="UP000649617"/>
    </source>
</evidence>
<dbReference type="SUPFAM" id="SSF48371">
    <property type="entry name" value="ARM repeat"/>
    <property type="match status" value="1"/>
</dbReference>
<dbReference type="InterPro" id="IPR039717">
    <property type="entry name" value="Hgh1"/>
</dbReference>
<keyword evidence="1" id="KW-0175">Coiled coil</keyword>
<evidence type="ECO:0008006" key="4">
    <source>
        <dbReference type="Google" id="ProtNLM"/>
    </source>
</evidence>
<comment type="caution">
    <text evidence="2">The sequence shown here is derived from an EMBL/GenBank/DDBJ whole genome shotgun (WGS) entry which is preliminary data.</text>
</comment>